<keyword evidence="2" id="KW-1185">Reference proteome</keyword>
<reference evidence="1 2" key="1">
    <citation type="submission" date="2023-03" db="EMBL/GenBank/DDBJ databases">
        <title>Complete genome sequence of Tepidibacter sp. SWIR-1, isolated from a deep-sea hydrothermal vent.</title>
        <authorList>
            <person name="Li X."/>
        </authorList>
    </citation>
    <scope>NUCLEOTIDE SEQUENCE [LARGE SCALE GENOMIC DNA]</scope>
    <source>
        <strain evidence="1 2">SWIR-1</strain>
    </source>
</reference>
<protein>
    <submittedName>
        <fullName evidence="1">Uncharacterized protein</fullName>
    </submittedName>
</protein>
<sequence>MKINSCDSIKYLIEDIEELLEGIFLSGAGSLNENIVNDVKALANRSAEVGLSFAAEKLNNIYDELNKKYHSIQFDYSKLVKEYYLLNGYIDIIKKARFELSSFR</sequence>
<proteinExistence type="predicted"/>
<dbReference type="Proteomes" id="UP001222800">
    <property type="component" value="Chromosome"/>
</dbReference>
<organism evidence="1 2">
    <name type="scientific">Tepidibacter hydrothermalis</name>
    <dbReference type="NCBI Taxonomy" id="3036126"/>
    <lineage>
        <taxon>Bacteria</taxon>
        <taxon>Bacillati</taxon>
        <taxon>Bacillota</taxon>
        <taxon>Clostridia</taxon>
        <taxon>Peptostreptococcales</taxon>
        <taxon>Peptostreptococcaceae</taxon>
        <taxon>Tepidibacter</taxon>
    </lineage>
</organism>
<dbReference type="EMBL" id="CP120733">
    <property type="protein sequence ID" value="WFD09718.1"/>
    <property type="molecule type" value="Genomic_DNA"/>
</dbReference>
<accession>A0ABY8EG41</accession>
<gene>
    <name evidence="1" type="ORF">P4S50_15170</name>
</gene>
<dbReference type="RefSeq" id="WP_277731656.1">
    <property type="nucleotide sequence ID" value="NZ_CP120733.1"/>
</dbReference>
<evidence type="ECO:0000313" key="2">
    <source>
        <dbReference type="Proteomes" id="UP001222800"/>
    </source>
</evidence>
<evidence type="ECO:0000313" key="1">
    <source>
        <dbReference type="EMBL" id="WFD09718.1"/>
    </source>
</evidence>
<name>A0ABY8EG41_9FIRM</name>